<evidence type="ECO:0000313" key="6">
    <source>
        <dbReference type="Proteomes" id="UP000693672"/>
    </source>
</evidence>
<dbReference type="PANTHER" id="PTHR31321">
    <property type="entry name" value="ACYL-COA THIOESTER HYDROLASE YBHC-RELATED"/>
    <property type="match status" value="1"/>
</dbReference>
<feature type="domain" description="Pectinesterase catalytic" evidence="4">
    <location>
        <begin position="6"/>
        <end position="292"/>
    </location>
</feature>
<keyword evidence="1 3" id="KW-0378">Hydrolase</keyword>
<dbReference type="PROSITE" id="PS00503">
    <property type="entry name" value="PECTINESTERASE_2"/>
    <property type="match status" value="1"/>
</dbReference>
<name>A0A916JS23_9BACL</name>
<dbReference type="GO" id="GO:0042545">
    <property type="term" value="P:cell wall modification"/>
    <property type="evidence" value="ECO:0007669"/>
    <property type="project" value="UniProtKB-UniRule"/>
</dbReference>
<dbReference type="PANTHER" id="PTHR31321:SF57">
    <property type="entry name" value="PECTINESTERASE 53-RELATED"/>
    <property type="match status" value="1"/>
</dbReference>
<dbReference type="EMBL" id="CAJVAS010000001">
    <property type="protein sequence ID" value="CAG7595551.1"/>
    <property type="molecule type" value="Genomic_DNA"/>
</dbReference>
<keyword evidence="3" id="KW-0063">Aspartyl esterase</keyword>
<evidence type="ECO:0000313" key="5">
    <source>
        <dbReference type="EMBL" id="CAG7595551.1"/>
    </source>
</evidence>
<evidence type="ECO:0000259" key="4">
    <source>
        <dbReference type="Pfam" id="PF01095"/>
    </source>
</evidence>
<evidence type="ECO:0000256" key="2">
    <source>
        <dbReference type="PROSITE-ProRule" id="PRU10040"/>
    </source>
</evidence>
<dbReference type="EC" id="3.1.1.11" evidence="3"/>
<comment type="catalytic activity">
    <reaction evidence="3">
        <text>[(1-&gt;4)-alpha-D-galacturonosyl methyl ester](n) + n H2O = [(1-&gt;4)-alpha-D-galacturonosyl](n) + n methanol + n H(+)</text>
        <dbReference type="Rhea" id="RHEA:22380"/>
        <dbReference type="Rhea" id="RHEA-COMP:14570"/>
        <dbReference type="Rhea" id="RHEA-COMP:14573"/>
        <dbReference type="ChEBI" id="CHEBI:15377"/>
        <dbReference type="ChEBI" id="CHEBI:15378"/>
        <dbReference type="ChEBI" id="CHEBI:17790"/>
        <dbReference type="ChEBI" id="CHEBI:140522"/>
        <dbReference type="ChEBI" id="CHEBI:140523"/>
        <dbReference type="EC" id="3.1.1.11"/>
    </reaction>
</comment>
<dbReference type="InterPro" id="IPR033131">
    <property type="entry name" value="Pectinesterase_Asp_AS"/>
</dbReference>
<protein>
    <recommendedName>
        <fullName evidence="3">Pectinesterase</fullName>
        <ecNumber evidence="3">3.1.1.11</ecNumber>
    </recommendedName>
</protein>
<dbReference type="Proteomes" id="UP000693672">
    <property type="component" value="Unassembled WGS sequence"/>
</dbReference>
<organism evidence="5 6">
    <name type="scientific">Paenibacillus solanacearum</name>
    <dbReference type="NCBI Taxonomy" id="2048548"/>
    <lineage>
        <taxon>Bacteria</taxon>
        <taxon>Bacillati</taxon>
        <taxon>Bacillota</taxon>
        <taxon>Bacilli</taxon>
        <taxon>Bacillales</taxon>
        <taxon>Paenibacillaceae</taxon>
        <taxon>Paenibacillus</taxon>
    </lineage>
</organism>
<dbReference type="FunFam" id="2.160.20.10:FF:000052">
    <property type="entry name" value="Pectinesterase"/>
    <property type="match status" value="1"/>
</dbReference>
<dbReference type="GO" id="GO:0030599">
    <property type="term" value="F:pectinesterase activity"/>
    <property type="evidence" value="ECO:0007669"/>
    <property type="project" value="UniProtKB-UniRule"/>
</dbReference>
<accession>A0A916JS23</accession>
<keyword evidence="6" id="KW-1185">Reference proteome</keyword>
<feature type="active site" evidence="2">
    <location>
        <position position="160"/>
    </location>
</feature>
<dbReference type="Pfam" id="PF01095">
    <property type="entry name" value="Pectinesterase"/>
    <property type="match status" value="1"/>
</dbReference>
<dbReference type="AlphaFoldDB" id="A0A916JS23"/>
<dbReference type="RefSeq" id="WP_218090281.1">
    <property type="nucleotide sequence ID" value="NZ_CAJVAS010000001.1"/>
</dbReference>
<proteinExistence type="predicted"/>
<dbReference type="GO" id="GO:0009279">
    <property type="term" value="C:cell outer membrane"/>
    <property type="evidence" value="ECO:0007669"/>
    <property type="project" value="TreeGrafter"/>
</dbReference>
<gene>
    <name evidence="5" type="primary">pemA_1</name>
    <name evidence="5" type="ORF">PAESOLCIP111_00045</name>
</gene>
<sequence>MSKRYIVAADGKGDYRTVQAAVDAVPAGNREPVTIFIKNGVYEEKLTVPAGKRFIRMEGESAERTVLSYGDYASKKGADGKELGTTGSSSTFVYADDFTAERLTFRNTAGPTAGQAVALYVRGDRAALRDVRILGNQDTLYTPGEGRQYYRDCYIEGTVDFIFGSATAFFDQCVIHSTRPGYITAANTPENAAYGYVFKDCRLTGDTEAGSVYLGRPWRPFAQVVFANTRMDVHIKPEGWHNWSDPAKEKTARYAEYRSTGAGANPAARVGWSTQWNDGQAAKLTVQEVLGGKDHWNPMQAWQETNS</sequence>
<comment type="pathway">
    <text evidence="3">Glycan metabolism; pectin degradation; 2-dehydro-3-deoxy-D-gluconate from pectin: step 1/5.</text>
</comment>
<dbReference type="GO" id="GO:0045490">
    <property type="term" value="P:pectin catabolic process"/>
    <property type="evidence" value="ECO:0007669"/>
    <property type="project" value="UniProtKB-UniRule"/>
</dbReference>
<evidence type="ECO:0000256" key="3">
    <source>
        <dbReference type="RuleBase" id="RU000589"/>
    </source>
</evidence>
<evidence type="ECO:0000256" key="1">
    <source>
        <dbReference type="ARBA" id="ARBA00022801"/>
    </source>
</evidence>
<comment type="caution">
    <text evidence="5">The sequence shown here is derived from an EMBL/GenBank/DDBJ whole genome shotgun (WGS) entry which is preliminary data.</text>
</comment>
<reference evidence="5" key="1">
    <citation type="submission" date="2021-06" db="EMBL/GenBank/DDBJ databases">
        <authorList>
            <person name="Criscuolo A."/>
        </authorList>
    </citation>
    <scope>NUCLEOTIDE SEQUENCE</scope>
    <source>
        <strain evidence="5">CIP111600</strain>
    </source>
</reference>
<dbReference type="InterPro" id="IPR000070">
    <property type="entry name" value="Pectinesterase_cat"/>
</dbReference>